<dbReference type="InterPro" id="IPR019826">
    <property type="entry name" value="Carboxylesterase_B_AS"/>
</dbReference>
<keyword evidence="4" id="KW-0325">Glycoprotein</keyword>
<accession>A0A451ERZ3</accession>
<name>A0A451ERZ3_RHOPD</name>
<comment type="similarity">
    <text evidence="1 5">Belongs to the type-B carboxylesterase/lipase family.</text>
</comment>
<dbReference type="EMBL" id="MH561903">
    <property type="protein sequence ID" value="AZS52834.1"/>
    <property type="molecule type" value="mRNA"/>
</dbReference>
<dbReference type="PANTHER" id="PTHR11559">
    <property type="entry name" value="CARBOXYLESTERASE"/>
    <property type="match status" value="1"/>
</dbReference>
<evidence type="ECO:0000256" key="5">
    <source>
        <dbReference type="RuleBase" id="RU361235"/>
    </source>
</evidence>
<evidence type="ECO:0000256" key="4">
    <source>
        <dbReference type="ARBA" id="ARBA00023180"/>
    </source>
</evidence>
<proteinExistence type="evidence at transcript level"/>
<evidence type="ECO:0000256" key="3">
    <source>
        <dbReference type="ARBA" id="ARBA00022801"/>
    </source>
</evidence>
<organism evidence="7">
    <name type="scientific">Rhopalosiphum padi</name>
    <name type="common">Bird cherry-oat aphid</name>
    <name type="synonym">Aphis padi</name>
    <dbReference type="NCBI Taxonomy" id="40932"/>
    <lineage>
        <taxon>Eukaryota</taxon>
        <taxon>Metazoa</taxon>
        <taxon>Ecdysozoa</taxon>
        <taxon>Arthropoda</taxon>
        <taxon>Hexapoda</taxon>
        <taxon>Insecta</taxon>
        <taxon>Pterygota</taxon>
        <taxon>Neoptera</taxon>
        <taxon>Paraneoptera</taxon>
        <taxon>Hemiptera</taxon>
        <taxon>Sternorrhyncha</taxon>
        <taxon>Aphidomorpha</taxon>
        <taxon>Aphidoidea</taxon>
        <taxon>Aphididae</taxon>
        <taxon>Aphidini</taxon>
        <taxon>Rhopalosiphum</taxon>
    </lineage>
</organism>
<dbReference type="PROSITE" id="PS00122">
    <property type="entry name" value="CARBOXYLESTERASE_B_1"/>
    <property type="match status" value="1"/>
</dbReference>
<dbReference type="RefSeq" id="XP_060833742.1">
    <property type="nucleotide sequence ID" value="XM_060977759.1"/>
</dbReference>
<dbReference type="Gene3D" id="3.40.50.1820">
    <property type="entry name" value="alpha/beta hydrolase"/>
    <property type="match status" value="1"/>
</dbReference>
<dbReference type="GeneID" id="132917157"/>
<sequence length="526" mass="59225">MEVVIEQGVLKGVQNKTLLSNKPYVSFLGIPYAKPPVNDLRFKPPVKHPGWSGILKAISERDRCMQYAFVANDIIGSEDCLYLNVLVPQNGLNEKLAVMIFIHGGAFNYGCGSVNEQSPDYLLDENVIVITLNYRLNALGFLNLDIDECPGNMGLKDQLFAIKWIKANIAAFGGDVNNITIFGESAGSVSVHYHTMSPQSTGLFQKAIMQSGCAFNPWALNENHRVAAFKLAKNLGCLSSDPNEIVKYLRNVSAIDLVKETKFKDDNGFLDYKFVPSIESDMVSDRFLPAHPKTLATIASPVPVIVGLNSMEGIIALSEYRLSKFSDLQITDEISKLFNNQYSTEVISKIKDFYFNKCNNNCEIAKLENICHLHSDVFFVKDFYRGFDHFLKQNVTPVYIYEFKFDGELNAIKNWIFATRPVLRHALKGACHADEIYYLFRNNLSGVVPKPNSPELEMCKAMGKMWSNFAKTGDPNSLDLSFKWNYASASDTKYLSIDGDRTQMTQGMINNNRSRFWKDLIKESIV</sequence>
<dbReference type="RefSeq" id="XP_060833741.1">
    <property type="nucleotide sequence ID" value="XM_060977758.1"/>
</dbReference>
<dbReference type="InterPro" id="IPR019819">
    <property type="entry name" value="Carboxylesterase_B_CS"/>
</dbReference>
<keyword evidence="2" id="KW-0719">Serine esterase</keyword>
<dbReference type="InterPro" id="IPR002018">
    <property type="entry name" value="CarbesteraseB"/>
</dbReference>
<protein>
    <recommendedName>
        <fullName evidence="5">Carboxylic ester hydrolase</fullName>
        <ecNumber evidence="5">3.1.1.-</ecNumber>
    </recommendedName>
</protein>
<dbReference type="GO" id="GO:0052689">
    <property type="term" value="F:carboxylic ester hydrolase activity"/>
    <property type="evidence" value="ECO:0007669"/>
    <property type="project" value="UniProtKB-KW"/>
</dbReference>
<dbReference type="InterPro" id="IPR050309">
    <property type="entry name" value="Type-B_Carboxylest/Lipase"/>
</dbReference>
<evidence type="ECO:0000259" key="6">
    <source>
        <dbReference type="Pfam" id="PF00135"/>
    </source>
</evidence>
<evidence type="ECO:0000256" key="2">
    <source>
        <dbReference type="ARBA" id="ARBA00022487"/>
    </source>
</evidence>
<dbReference type="InterPro" id="IPR029058">
    <property type="entry name" value="AB_hydrolase_fold"/>
</dbReference>
<dbReference type="SUPFAM" id="SSF53474">
    <property type="entry name" value="alpha/beta-Hydrolases"/>
    <property type="match status" value="1"/>
</dbReference>
<feature type="domain" description="Carboxylesterase type B" evidence="6">
    <location>
        <begin position="3"/>
        <end position="517"/>
    </location>
</feature>
<evidence type="ECO:0000313" key="7">
    <source>
        <dbReference type="EMBL" id="AZS52834.1"/>
    </source>
</evidence>
<evidence type="ECO:0000256" key="1">
    <source>
        <dbReference type="ARBA" id="ARBA00005964"/>
    </source>
</evidence>
<keyword evidence="3 5" id="KW-0378">Hydrolase</keyword>
<dbReference type="PROSITE" id="PS00941">
    <property type="entry name" value="CARBOXYLESTERASE_B_2"/>
    <property type="match status" value="1"/>
</dbReference>
<dbReference type="Pfam" id="PF00135">
    <property type="entry name" value="COesterase"/>
    <property type="match status" value="1"/>
</dbReference>
<dbReference type="EC" id="3.1.1.-" evidence="5"/>
<dbReference type="AlphaFoldDB" id="A0A451ERZ3"/>
<reference evidence="7" key="1">
    <citation type="journal article" date="2018" name="Front. Physiol.">
        <title>Functional Analysis of a Carboxylesterase Gene Associated With Isoprocarb and Cyhalothrin Resistance in Rhopalosiphum padi (L.).</title>
        <authorList>
            <person name="Wang K."/>
            <person name="Huang Y."/>
            <person name="Li X."/>
            <person name="Chen M."/>
        </authorList>
    </citation>
    <scope>NUCLEOTIDE SEQUENCE</scope>
    <source>
        <strain evidence="7">CL2102</strain>
    </source>
</reference>